<dbReference type="InterPro" id="IPR006099">
    <property type="entry name" value="MeMalonylCoA_mutase_a/b_cat"/>
</dbReference>
<keyword evidence="3" id="KW-1185">Reference proteome</keyword>
<dbReference type="Pfam" id="PF01642">
    <property type="entry name" value="MM_CoA_mutase"/>
    <property type="match status" value="1"/>
</dbReference>
<dbReference type="GO" id="GO:0031419">
    <property type="term" value="F:cobalamin binding"/>
    <property type="evidence" value="ECO:0007669"/>
    <property type="project" value="InterPro"/>
</dbReference>
<evidence type="ECO:0000259" key="1">
    <source>
        <dbReference type="Pfam" id="PF01642"/>
    </source>
</evidence>
<dbReference type="GO" id="GO:0016866">
    <property type="term" value="F:intramolecular transferase activity"/>
    <property type="evidence" value="ECO:0007669"/>
    <property type="project" value="InterPro"/>
</dbReference>
<dbReference type="RefSeq" id="WP_189583046.1">
    <property type="nucleotide sequence ID" value="NZ_BMYF01000015.1"/>
</dbReference>
<organism evidence="2 3">
    <name type="scientific">Mongoliitalea lutea</name>
    <dbReference type="NCBI Taxonomy" id="849756"/>
    <lineage>
        <taxon>Bacteria</taxon>
        <taxon>Pseudomonadati</taxon>
        <taxon>Bacteroidota</taxon>
        <taxon>Cytophagia</taxon>
        <taxon>Cytophagales</taxon>
        <taxon>Cyclobacteriaceae</taxon>
        <taxon>Mongoliitalea</taxon>
    </lineage>
</organism>
<dbReference type="SUPFAM" id="SSF51703">
    <property type="entry name" value="Cobalamin (vitamin B12)-dependent enzymes"/>
    <property type="match status" value="1"/>
</dbReference>
<dbReference type="InterPro" id="IPR016176">
    <property type="entry name" value="Cbl-dep_enz_cat"/>
</dbReference>
<dbReference type="Proteomes" id="UP000642809">
    <property type="component" value="Unassembled WGS sequence"/>
</dbReference>
<evidence type="ECO:0000313" key="3">
    <source>
        <dbReference type="Proteomes" id="UP000642809"/>
    </source>
</evidence>
<dbReference type="AlphaFoldDB" id="A0A8J3D0M6"/>
<reference evidence="2" key="1">
    <citation type="journal article" date="2014" name="Int. J. Syst. Evol. Microbiol.">
        <title>Complete genome sequence of Corynebacterium casei LMG S-19264T (=DSM 44701T), isolated from a smear-ripened cheese.</title>
        <authorList>
            <consortium name="US DOE Joint Genome Institute (JGI-PGF)"/>
            <person name="Walter F."/>
            <person name="Albersmeier A."/>
            <person name="Kalinowski J."/>
            <person name="Ruckert C."/>
        </authorList>
    </citation>
    <scope>NUCLEOTIDE SEQUENCE</scope>
    <source>
        <strain evidence="2">KCTC 23224</strain>
    </source>
</reference>
<dbReference type="PANTHER" id="PTHR48101">
    <property type="entry name" value="METHYLMALONYL-COA MUTASE, MITOCHONDRIAL-RELATED"/>
    <property type="match status" value="1"/>
</dbReference>
<gene>
    <name evidence="2" type="ORF">GCM10008106_25030</name>
</gene>
<feature type="domain" description="Methylmalonyl-CoA mutase alpha/beta chain catalytic" evidence="1">
    <location>
        <begin position="120"/>
        <end position="440"/>
    </location>
</feature>
<evidence type="ECO:0000313" key="2">
    <source>
        <dbReference type="EMBL" id="GHB42943.1"/>
    </source>
</evidence>
<comment type="caution">
    <text evidence="2">The sequence shown here is derived from an EMBL/GenBank/DDBJ whole genome shotgun (WGS) entry which is preliminary data.</text>
</comment>
<protein>
    <recommendedName>
        <fullName evidence="1">Methylmalonyl-CoA mutase alpha/beta chain catalytic domain-containing protein</fullName>
    </recommendedName>
</protein>
<proteinExistence type="predicted"/>
<reference evidence="2" key="2">
    <citation type="submission" date="2020-09" db="EMBL/GenBank/DDBJ databases">
        <authorList>
            <person name="Sun Q."/>
            <person name="Kim S."/>
        </authorList>
    </citation>
    <scope>NUCLEOTIDE SEQUENCE</scope>
    <source>
        <strain evidence="2">KCTC 23224</strain>
    </source>
</reference>
<dbReference type="EMBL" id="BMYF01000015">
    <property type="protein sequence ID" value="GHB42943.1"/>
    <property type="molecule type" value="Genomic_DNA"/>
</dbReference>
<sequence>MTQSLFESFPKASKEEWIAQVTKDLRGKDFEETLFSKTASGLPIQPFFTAEDNQGLEFIEPYRNLINPVSEIPGMGPRIWSNVHYEKVVEEESANKRILEALANGVDAIRIELKGGENYHVLLRDVHLQYIQVFIDPHGSPVAILQEFLSYLKAIEFPVDQLQGAFMWGGLVYALRFKNSLSELVEDAYQLLELSKGFQGFKVVGIVGTYYHNAGADAVQELAYAFGSWMELAERLIMKGVDVAYLVSKTFVGTAVGSDFFEEIAKVKAYRIFFHQLLSLYGVTIDPSSIFIYTSTSQWTKTQKDLHTNMIRNTCEAMASVIGGCNALHVLPFDQASKEADAFSLRMSRNISSIVQEESYLNKVMDPTAGSYYIENLLVQLLEAVKDKLSVIEQEGGWWHLYASYQMQEEIKLTRQQKQQDVVDGKTVIVGVNKYPNKADIPTFNSLPQEANWQLLPSRLSLLSEL</sequence>
<name>A0A8J3D0M6_9BACT</name>
<dbReference type="Gene3D" id="3.20.20.240">
    <property type="entry name" value="Methylmalonyl-CoA mutase"/>
    <property type="match status" value="1"/>
</dbReference>
<dbReference type="PANTHER" id="PTHR48101:SF1">
    <property type="entry name" value="METHYLMALONYL-COA MUTASE, LARGE SUBUNIT"/>
    <property type="match status" value="1"/>
</dbReference>
<accession>A0A8J3D0M6</accession>